<evidence type="ECO:0000256" key="2">
    <source>
        <dbReference type="ARBA" id="ARBA00022989"/>
    </source>
</evidence>
<feature type="transmembrane region" description="Helical" evidence="4">
    <location>
        <begin position="140"/>
        <end position="162"/>
    </location>
</feature>
<dbReference type="Pfam" id="PF06779">
    <property type="entry name" value="MFS_4"/>
    <property type="match status" value="1"/>
</dbReference>
<feature type="transmembrane region" description="Helical" evidence="4">
    <location>
        <begin position="336"/>
        <end position="354"/>
    </location>
</feature>
<evidence type="ECO:0000256" key="3">
    <source>
        <dbReference type="ARBA" id="ARBA00023136"/>
    </source>
</evidence>
<dbReference type="GO" id="GO:0022857">
    <property type="term" value="F:transmembrane transporter activity"/>
    <property type="evidence" value="ECO:0007669"/>
    <property type="project" value="InterPro"/>
</dbReference>
<feature type="transmembrane region" description="Helical" evidence="4">
    <location>
        <begin position="49"/>
        <end position="68"/>
    </location>
</feature>
<accession>A0A1H4H7J8</accession>
<dbReference type="SUPFAM" id="SSF103473">
    <property type="entry name" value="MFS general substrate transporter"/>
    <property type="match status" value="1"/>
</dbReference>
<dbReference type="RefSeq" id="WP_091828155.1">
    <property type="nucleotide sequence ID" value="NZ_FNRJ01000030.1"/>
</dbReference>
<feature type="transmembrane region" description="Helical" evidence="4">
    <location>
        <begin position="106"/>
        <end position="128"/>
    </location>
</feature>
<keyword evidence="3 4" id="KW-0472">Membrane</keyword>
<gene>
    <name evidence="6" type="ORF">SAMN02745729_1303</name>
</gene>
<feature type="transmembrane region" description="Helical" evidence="4">
    <location>
        <begin position="274"/>
        <end position="291"/>
    </location>
</feature>
<dbReference type="PANTHER" id="PTHR23537:SF1">
    <property type="entry name" value="SUGAR TRANSPORTER"/>
    <property type="match status" value="1"/>
</dbReference>
<dbReference type="PANTHER" id="PTHR23537">
    <property type="match status" value="1"/>
</dbReference>
<feature type="transmembrane region" description="Helical" evidence="4">
    <location>
        <begin position="360"/>
        <end position="382"/>
    </location>
</feature>
<dbReference type="InterPro" id="IPR010645">
    <property type="entry name" value="MFS_4"/>
</dbReference>
<evidence type="ECO:0000259" key="5">
    <source>
        <dbReference type="PROSITE" id="PS50850"/>
    </source>
</evidence>
<dbReference type="Proteomes" id="UP000242469">
    <property type="component" value="Unassembled WGS sequence"/>
</dbReference>
<keyword evidence="7" id="KW-1185">Reference proteome</keyword>
<protein>
    <submittedName>
        <fullName evidence="6">Predicted arabinose efflux permease, MFS family</fullName>
    </submittedName>
</protein>
<feature type="transmembrane region" description="Helical" evidence="4">
    <location>
        <begin position="297"/>
        <end position="324"/>
    </location>
</feature>
<evidence type="ECO:0000313" key="7">
    <source>
        <dbReference type="Proteomes" id="UP000242469"/>
    </source>
</evidence>
<reference evidence="7" key="1">
    <citation type="submission" date="2016-10" db="EMBL/GenBank/DDBJ databases">
        <authorList>
            <person name="Varghese N."/>
            <person name="Submissions S."/>
        </authorList>
    </citation>
    <scope>NUCLEOTIDE SEQUENCE [LARGE SCALE GENOMIC DNA]</scope>
    <source>
        <strain evidence="7">DSM 11526</strain>
    </source>
</reference>
<feature type="transmembrane region" description="Helical" evidence="4">
    <location>
        <begin position="168"/>
        <end position="186"/>
    </location>
</feature>
<keyword evidence="1 4" id="KW-0812">Transmembrane</keyword>
<evidence type="ECO:0000256" key="4">
    <source>
        <dbReference type="SAM" id="Phobius"/>
    </source>
</evidence>
<feature type="domain" description="Major facilitator superfamily (MFS) profile" evidence="5">
    <location>
        <begin position="208"/>
        <end position="403"/>
    </location>
</feature>
<dbReference type="AlphaFoldDB" id="A0A1H4H7J8"/>
<dbReference type="EMBL" id="FNRJ01000030">
    <property type="protein sequence ID" value="SEB17380.1"/>
    <property type="molecule type" value="Genomic_DNA"/>
</dbReference>
<evidence type="ECO:0000313" key="6">
    <source>
        <dbReference type="EMBL" id="SEB17380.1"/>
    </source>
</evidence>
<dbReference type="Gene3D" id="1.20.1250.20">
    <property type="entry name" value="MFS general substrate transporter like domains"/>
    <property type="match status" value="2"/>
</dbReference>
<feature type="transmembrane region" description="Helical" evidence="4">
    <location>
        <begin position="12"/>
        <end position="29"/>
    </location>
</feature>
<dbReference type="GO" id="GO:0005886">
    <property type="term" value="C:plasma membrane"/>
    <property type="evidence" value="ECO:0007669"/>
    <property type="project" value="TreeGrafter"/>
</dbReference>
<organism evidence="6 7">
    <name type="scientific">Marinobacterium iners DSM 11526</name>
    <dbReference type="NCBI Taxonomy" id="1122198"/>
    <lineage>
        <taxon>Bacteria</taxon>
        <taxon>Pseudomonadati</taxon>
        <taxon>Pseudomonadota</taxon>
        <taxon>Gammaproteobacteria</taxon>
        <taxon>Oceanospirillales</taxon>
        <taxon>Oceanospirillaceae</taxon>
        <taxon>Marinobacterium</taxon>
    </lineage>
</organism>
<dbReference type="InterPro" id="IPR020846">
    <property type="entry name" value="MFS_dom"/>
</dbReference>
<name>A0A1H4H7J8_9GAMM</name>
<feature type="transmembrane region" description="Helical" evidence="4">
    <location>
        <begin position="243"/>
        <end position="262"/>
    </location>
</feature>
<dbReference type="OrthoDB" id="9797953at2"/>
<feature type="transmembrane region" description="Helical" evidence="4">
    <location>
        <begin position="207"/>
        <end position="231"/>
    </location>
</feature>
<proteinExistence type="predicted"/>
<dbReference type="PROSITE" id="PS50850">
    <property type="entry name" value="MFS"/>
    <property type="match status" value="1"/>
</dbReference>
<dbReference type="InterPro" id="IPR036259">
    <property type="entry name" value="MFS_trans_sf"/>
</dbReference>
<keyword evidence="2 4" id="KW-1133">Transmembrane helix</keyword>
<sequence>MLTELTRNRVYFAGICSMLVAVGVARFSYTLLLPIMQDGTGLTEFGGGWLASTNYMGYMFGIFIASTLNSLKTKYYLHQLYMVLAVISCAAMVTTTNLVYWSVLRFIAGVCASGSMIIASGLILKWLVLNKYHAELGIHFAGCGLSIIAVSVLIDSMISFSADWKQQWMGLSVFATVVALPSMLWMPKPSVKHQAGSTVSDTPPSKLFNRLMLLAYFCAGYGYVVTATFIVDIIEGVESLQGQGNLAFILVGLGATPAVIFADRVARRIGTLKALLWAYGLQIFGILLPAINHSVSVVILSALIFGGTFMACVSLVLTMAGRFFPSNPAKFMGKMALAYGTAQILAPALTGYLADQFGNYDLGLYLSSGVMLVGLIVILFLLKIEQIPPINNKIPDKPKFVSS</sequence>
<dbReference type="STRING" id="1122198.SAMN02745729_1303"/>
<evidence type="ECO:0000256" key="1">
    <source>
        <dbReference type="ARBA" id="ARBA00022692"/>
    </source>
</evidence>
<feature type="transmembrane region" description="Helical" evidence="4">
    <location>
        <begin position="80"/>
        <end position="100"/>
    </location>
</feature>